<keyword evidence="3" id="KW-1185">Reference proteome</keyword>
<accession>A0A433Q799</accession>
<dbReference type="AlphaFoldDB" id="A0A433Q799"/>
<evidence type="ECO:0000313" key="3">
    <source>
        <dbReference type="Proteomes" id="UP000274822"/>
    </source>
</evidence>
<feature type="region of interest" description="Disordered" evidence="1">
    <location>
        <begin position="32"/>
        <end position="51"/>
    </location>
</feature>
<evidence type="ECO:0000256" key="1">
    <source>
        <dbReference type="SAM" id="MobiDB-lite"/>
    </source>
</evidence>
<dbReference type="Proteomes" id="UP000274822">
    <property type="component" value="Unassembled WGS sequence"/>
</dbReference>
<evidence type="ECO:0000313" key="2">
    <source>
        <dbReference type="EMBL" id="RUS25629.1"/>
    </source>
</evidence>
<proteinExistence type="predicted"/>
<comment type="caution">
    <text evidence="2">The sequence shown here is derived from an EMBL/GenBank/DDBJ whole genome shotgun (WGS) entry which is preliminary data.</text>
</comment>
<protein>
    <submittedName>
        <fullName evidence="2">Uncharacterized protein</fullName>
    </submittedName>
</protein>
<gene>
    <name evidence="2" type="ORF">BC938DRAFT_471866</name>
</gene>
<dbReference type="EMBL" id="RBNJ01012462">
    <property type="protein sequence ID" value="RUS25629.1"/>
    <property type="molecule type" value="Genomic_DNA"/>
</dbReference>
<sequence>MLPGSTVFFLGSSLLSEPLHAAHNGAAFRSSRYGAHRSKPSSPPTPSTAIPSGFQIPTASMLSAPRKLGNTTRLFYQVGRNRTPGILICQPLRTVRANFVLLGLLFQY</sequence>
<reference evidence="2 3" key="1">
    <citation type="journal article" date="2018" name="New Phytol.">
        <title>Phylogenomics of Endogonaceae and evolution of mycorrhizas within Mucoromycota.</title>
        <authorList>
            <person name="Chang Y."/>
            <person name="Desiro A."/>
            <person name="Na H."/>
            <person name="Sandor L."/>
            <person name="Lipzen A."/>
            <person name="Clum A."/>
            <person name="Barry K."/>
            <person name="Grigoriev I.V."/>
            <person name="Martin F.M."/>
            <person name="Stajich J.E."/>
            <person name="Smith M.E."/>
            <person name="Bonito G."/>
            <person name="Spatafora J.W."/>
        </authorList>
    </citation>
    <scope>NUCLEOTIDE SEQUENCE [LARGE SCALE GENOMIC DNA]</scope>
    <source>
        <strain evidence="2 3">AD002</strain>
    </source>
</reference>
<name>A0A433Q799_9FUNG</name>
<organism evidence="2 3">
    <name type="scientific">Jimgerdemannia flammicorona</name>
    <dbReference type="NCBI Taxonomy" id="994334"/>
    <lineage>
        <taxon>Eukaryota</taxon>
        <taxon>Fungi</taxon>
        <taxon>Fungi incertae sedis</taxon>
        <taxon>Mucoromycota</taxon>
        <taxon>Mucoromycotina</taxon>
        <taxon>Endogonomycetes</taxon>
        <taxon>Endogonales</taxon>
        <taxon>Endogonaceae</taxon>
        <taxon>Jimgerdemannia</taxon>
    </lineage>
</organism>